<dbReference type="GO" id="GO:0000977">
    <property type="term" value="F:RNA polymerase II transcription regulatory region sequence-specific DNA binding"/>
    <property type="evidence" value="ECO:0007669"/>
    <property type="project" value="TreeGrafter"/>
</dbReference>
<keyword evidence="4" id="KW-0804">Transcription</keyword>
<comment type="subcellular location">
    <subcellularLocation>
        <location evidence="1">Nucleus</location>
    </subcellularLocation>
</comment>
<dbReference type="EMBL" id="JARAOO010000003">
    <property type="protein sequence ID" value="KAJ7976621.1"/>
    <property type="molecule type" value="Genomic_DNA"/>
</dbReference>
<dbReference type="GO" id="GO:0046983">
    <property type="term" value="F:protein dimerization activity"/>
    <property type="evidence" value="ECO:0007669"/>
    <property type="project" value="InterPro"/>
</dbReference>
<evidence type="ECO:0000259" key="6">
    <source>
        <dbReference type="PROSITE" id="PS50888"/>
    </source>
</evidence>
<organism evidence="7 8">
    <name type="scientific">Quillaja saponaria</name>
    <name type="common">Soap bark tree</name>
    <dbReference type="NCBI Taxonomy" id="32244"/>
    <lineage>
        <taxon>Eukaryota</taxon>
        <taxon>Viridiplantae</taxon>
        <taxon>Streptophyta</taxon>
        <taxon>Embryophyta</taxon>
        <taxon>Tracheophyta</taxon>
        <taxon>Spermatophyta</taxon>
        <taxon>Magnoliopsida</taxon>
        <taxon>eudicotyledons</taxon>
        <taxon>Gunneridae</taxon>
        <taxon>Pentapetalae</taxon>
        <taxon>rosids</taxon>
        <taxon>fabids</taxon>
        <taxon>Fabales</taxon>
        <taxon>Quillajaceae</taxon>
        <taxon>Quillaja</taxon>
    </lineage>
</organism>
<dbReference type="InterPro" id="IPR015660">
    <property type="entry name" value="MASH1/Ascl1a-like"/>
</dbReference>
<comment type="caution">
    <text evidence="7">The sequence shown here is derived from an EMBL/GenBank/DDBJ whole genome shotgun (WGS) entry which is preliminary data.</text>
</comment>
<accession>A0AAD7Q910</accession>
<dbReference type="SMART" id="SM00353">
    <property type="entry name" value="HLH"/>
    <property type="match status" value="1"/>
</dbReference>
<dbReference type="AlphaFoldDB" id="A0AAD7Q910"/>
<name>A0AAD7Q910_QUISA</name>
<keyword evidence="5" id="KW-0539">Nucleus</keyword>
<dbReference type="CDD" id="cd18914">
    <property type="entry name" value="bHLH_AtORG2_like"/>
    <property type="match status" value="1"/>
</dbReference>
<dbReference type="GO" id="GO:0000981">
    <property type="term" value="F:DNA-binding transcription factor activity, RNA polymerase II-specific"/>
    <property type="evidence" value="ECO:0007669"/>
    <property type="project" value="TreeGrafter"/>
</dbReference>
<reference evidence="7" key="1">
    <citation type="journal article" date="2023" name="Science">
        <title>Elucidation of the pathway for biosynthesis of saponin adjuvants from the soapbark tree.</title>
        <authorList>
            <person name="Reed J."/>
            <person name="Orme A."/>
            <person name="El-Demerdash A."/>
            <person name="Owen C."/>
            <person name="Martin L.B.B."/>
            <person name="Misra R.C."/>
            <person name="Kikuchi S."/>
            <person name="Rejzek M."/>
            <person name="Martin A.C."/>
            <person name="Harkess A."/>
            <person name="Leebens-Mack J."/>
            <person name="Louveau T."/>
            <person name="Stephenson M.J."/>
            <person name="Osbourn A."/>
        </authorList>
    </citation>
    <scope>NUCLEOTIDE SEQUENCE</scope>
    <source>
        <strain evidence="7">S10</strain>
    </source>
</reference>
<dbReference type="FunFam" id="4.10.280.10:FF:000074">
    <property type="entry name" value="Transcription factor ORG2"/>
    <property type="match status" value="1"/>
</dbReference>
<evidence type="ECO:0000313" key="8">
    <source>
        <dbReference type="Proteomes" id="UP001163823"/>
    </source>
</evidence>
<evidence type="ECO:0000256" key="3">
    <source>
        <dbReference type="ARBA" id="ARBA00023125"/>
    </source>
</evidence>
<keyword evidence="3" id="KW-0238">DNA-binding</keyword>
<proteinExistence type="predicted"/>
<dbReference type="PANTHER" id="PTHR13935">
    <property type="entry name" value="ACHAETE-SCUTE TRANSCRIPTION FACTOR-RELATED"/>
    <property type="match status" value="1"/>
</dbReference>
<evidence type="ECO:0000256" key="5">
    <source>
        <dbReference type="ARBA" id="ARBA00023242"/>
    </source>
</evidence>
<dbReference type="PROSITE" id="PS50888">
    <property type="entry name" value="BHLH"/>
    <property type="match status" value="1"/>
</dbReference>
<dbReference type="SUPFAM" id="SSF47459">
    <property type="entry name" value="HLH, helix-loop-helix DNA-binding domain"/>
    <property type="match status" value="1"/>
</dbReference>
<evidence type="ECO:0000256" key="4">
    <source>
        <dbReference type="ARBA" id="ARBA00023163"/>
    </source>
</evidence>
<dbReference type="PANTHER" id="PTHR13935:SF41">
    <property type="entry name" value="TRANSCRIPTION FACTOR ORG2-RELATED"/>
    <property type="match status" value="1"/>
</dbReference>
<evidence type="ECO:0000256" key="1">
    <source>
        <dbReference type="ARBA" id="ARBA00004123"/>
    </source>
</evidence>
<gene>
    <name evidence="7" type="ORF">O6P43_006379</name>
</gene>
<evidence type="ECO:0000313" key="7">
    <source>
        <dbReference type="EMBL" id="KAJ7976621.1"/>
    </source>
</evidence>
<keyword evidence="8" id="KW-1185">Reference proteome</keyword>
<sequence>MTKKLNHNANERDRRKKINCLCSSLRSLLPSTDHMKKLSIPATVSHVVKYIPELQQQVEGLMKKKEELLLRICGRDEGDILGINKESQTQNAATNNYNSSCVSSASWISDNELVIHISSNKIHGTPLSEILPCFEKDGLLLLNAFTFESFGGRIFYNLHFQVLNFK</sequence>
<keyword evidence="2" id="KW-0805">Transcription regulation</keyword>
<dbReference type="GO" id="GO:0090575">
    <property type="term" value="C:RNA polymerase II transcription regulator complex"/>
    <property type="evidence" value="ECO:0007669"/>
    <property type="project" value="TreeGrafter"/>
</dbReference>
<dbReference type="GO" id="GO:0010106">
    <property type="term" value="P:cellular response to iron ion starvation"/>
    <property type="evidence" value="ECO:0007669"/>
    <property type="project" value="UniProtKB-ARBA"/>
</dbReference>
<feature type="domain" description="BHLH" evidence="6">
    <location>
        <begin position="2"/>
        <end position="54"/>
    </location>
</feature>
<dbReference type="Pfam" id="PF00010">
    <property type="entry name" value="HLH"/>
    <property type="match status" value="1"/>
</dbReference>
<dbReference type="Gene3D" id="4.10.280.10">
    <property type="entry name" value="Helix-loop-helix DNA-binding domain"/>
    <property type="match status" value="1"/>
</dbReference>
<evidence type="ECO:0000256" key="2">
    <source>
        <dbReference type="ARBA" id="ARBA00023015"/>
    </source>
</evidence>
<dbReference type="KEGG" id="qsa:O6P43_006379"/>
<dbReference type="InterPro" id="IPR036638">
    <property type="entry name" value="HLH_DNA-bd_sf"/>
</dbReference>
<protein>
    <submittedName>
        <fullName evidence="7">Transcription factor ORG2</fullName>
    </submittedName>
</protein>
<dbReference type="Proteomes" id="UP001163823">
    <property type="component" value="Chromosome 3"/>
</dbReference>
<dbReference type="InterPro" id="IPR011598">
    <property type="entry name" value="bHLH_dom"/>
</dbReference>